<dbReference type="EMBL" id="BAABRT010000008">
    <property type="protein sequence ID" value="GAA5524732.1"/>
    <property type="molecule type" value="Genomic_DNA"/>
</dbReference>
<evidence type="ECO:0000313" key="5">
    <source>
        <dbReference type="EMBL" id="GAA5524732.1"/>
    </source>
</evidence>
<comment type="catalytic activity">
    <reaction evidence="1">
        <text>alpha-D-glucose 6-phosphate = beta-D-glucose 6-phosphate</text>
        <dbReference type="Rhea" id="RHEA:16249"/>
        <dbReference type="ChEBI" id="CHEBI:58225"/>
        <dbReference type="ChEBI" id="CHEBI:58247"/>
        <dbReference type="EC" id="5.1.3.15"/>
    </reaction>
</comment>
<dbReference type="Gene3D" id="2.70.98.10">
    <property type="match status" value="1"/>
</dbReference>
<name>A0ABP9WNF2_9GAMM</name>
<comment type="caution">
    <text evidence="5">The sequence shown here is derived from an EMBL/GenBank/DDBJ whole genome shotgun (WGS) entry which is preliminary data.</text>
</comment>
<dbReference type="InterPro" id="IPR011013">
    <property type="entry name" value="Gal_mutarotase_sf_dom"/>
</dbReference>
<dbReference type="InterPro" id="IPR008183">
    <property type="entry name" value="Aldose_1/G6P_1-epimerase"/>
</dbReference>
<dbReference type="CDD" id="cd09020">
    <property type="entry name" value="D-hex-6-P-epi_like"/>
    <property type="match status" value="1"/>
</dbReference>
<evidence type="ECO:0000313" key="6">
    <source>
        <dbReference type="Proteomes" id="UP001408594"/>
    </source>
</evidence>
<dbReference type="InterPro" id="IPR025532">
    <property type="entry name" value="G6P_1-epimerase"/>
</dbReference>
<evidence type="ECO:0000256" key="4">
    <source>
        <dbReference type="PIRNR" id="PIRNR016020"/>
    </source>
</evidence>
<dbReference type="InterPro" id="IPR014718">
    <property type="entry name" value="GH-type_carb-bd"/>
</dbReference>
<dbReference type="EC" id="5.1.3.15" evidence="4"/>
<dbReference type="Pfam" id="PF01263">
    <property type="entry name" value="Aldose_epim"/>
    <property type="match status" value="1"/>
</dbReference>
<keyword evidence="6" id="KW-1185">Reference proteome</keyword>
<sequence>MTETVSADTIRRLDSGALYGKPGLPLYLVETPLCRAVIAVQGAQLLEFQARGDAPLLWLSPLAEFTAGKAIRGGIPLCLPWFGIPPDASKPKHGFVRNRPWQLAGTQVSSQGQVQLVFVYRHQADNLFGADFSCRYKITLGRELKLALELENLDASATAFSWAWHSYFAVEDVASVAVRGLEQVEYLDNTRSLARASQEGTLTFAGEVDRAFECAPSRQSIQVPGLITSASSAGCDTVITWNPGAELAATIADIGPHYREFVCVEHGAAFANRWQLAPGEVRSATLTLRRE</sequence>
<gene>
    <name evidence="5" type="primary">yeaD</name>
    <name evidence="5" type="ORF">Maes01_01291</name>
</gene>
<dbReference type="SUPFAM" id="SSF74650">
    <property type="entry name" value="Galactose mutarotase-like"/>
    <property type="match status" value="1"/>
</dbReference>
<reference evidence="5 6" key="1">
    <citation type="submission" date="2024-02" db="EMBL/GenBank/DDBJ databases">
        <title>Microbulbifer aestuariivivens NBRC 112533.</title>
        <authorList>
            <person name="Ichikawa N."/>
            <person name="Katano-Makiyama Y."/>
            <person name="Hidaka K."/>
        </authorList>
    </citation>
    <scope>NUCLEOTIDE SEQUENCE [LARGE SCALE GENOMIC DNA]</scope>
    <source>
        <strain evidence="5 6">NBRC 112533</strain>
    </source>
</reference>
<dbReference type="PIRSF" id="PIRSF016020">
    <property type="entry name" value="PHexose_mutarotase"/>
    <property type="match status" value="1"/>
</dbReference>
<comment type="similarity">
    <text evidence="2 4">Belongs to the glucose-6-phosphate 1-epimerase family.</text>
</comment>
<keyword evidence="3 4" id="KW-0413">Isomerase</keyword>
<accession>A0ABP9WNF2</accession>
<proteinExistence type="inferred from homology"/>
<dbReference type="PANTHER" id="PTHR11122">
    <property type="entry name" value="APOSPORY-ASSOCIATED PROTEIN C-RELATED"/>
    <property type="match status" value="1"/>
</dbReference>
<dbReference type="Proteomes" id="UP001408594">
    <property type="component" value="Unassembled WGS sequence"/>
</dbReference>
<protein>
    <recommendedName>
        <fullName evidence="4">Putative glucose-6-phosphate 1-epimerase</fullName>
        <ecNumber evidence="4">5.1.3.15</ecNumber>
    </recommendedName>
</protein>
<evidence type="ECO:0000256" key="3">
    <source>
        <dbReference type="ARBA" id="ARBA00023235"/>
    </source>
</evidence>
<evidence type="ECO:0000256" key="2">
    <source>
        <dbReference type="ARBA" id="ARBA00005866"/>
    </source>
</evidence>
<evidence type="ECO:0000256" key="1">
    <source>
        <dbReference type="ARBA" id="ARBA00001096"/>
    </source>
</evidence>
<organism evidence="5 6">
    <name type="scientific">Microbulbifer aestuariivivens</name>
    <dbReference type="NCBI Taxonomy" id="1908308"/>
    <lineage>
        <taxon>Bacteria</taxon>
        <taxon>Pseudomonadati</taxon>
        <taxon>Pseudomonadota</taxon>
        <taxon>Gammaproteobacteria</taxon>
        <taxon>Cellvibrionales</taxon>
        <taxon>Microbulbiferaceae</taxon>
        <taxon>Microbulbifer</taxon>
    </lineage>
</organism>
<dbReference type="PANTHER" id="PTHR11122:SF13">
    <property type="entry name" value="GLUCOSE-6-PHOSPHATE 1-EPIMERASE"/>
    <property type="match status" value="1"/>
</dbReference>